<dbReference type="GO" id="GO:0003746">
    <property type="term" value="F:translation elongation factor activity"/>
    <property type="evidence" value="ECO:0007669"/>
    <property type="project" value="UniProtKB-KW"/>
</dbReference>
<evidence type="ECO:0000259" key="3">
    <source>
        <dbReference type="Pfam" id="PF00889"/>
    </source>
</evidence>
<gene>
    <name evidence="4" type="ORF">NCTC10132_00790</name>
</gene>
<accession>A0A3B0PRZ5</accession>
<dbReference type="Pfam" id="PF00889">
    <property type="entry name" value="EF_TS"/>
    <property type="match status" value="1"/>
</dbReference>
<dbReference type="InterPro" id="IPR001816">
    <property type="entry name" value="Transl_elong_EFTs/EF1B"/>
</dbReference>
<name>A0A3B0PRZ5_9BACT</name>
<reference evidence="5" key="1">
    <citation type="submission" date="2018-06" db="EMBL/GenBank/DDBJ databases">
        <authorList>
            <consortium name="Pathogen Informatics"/>
        </authorList>
    </citation>
    <scope>NUCLEOTIDE SEQUENCE [LARGE SCALE GENOMIC DNA]</scope>
    <source>
        <strain evidence="5">NCTC10132</strain>
    </source>
</reference>
<dbReference type="InterPro" id="IPR014039">
    <property type="entry name" value="Transl_elong_EFTs/EF1B_dimer"/>
</dbReference>
<keyword evidence="5" id="KW-1185">Reference proteome</keyword>
<dbReference type="HAMAP" id="MF_00050">
    <property type="entry name" value="EF_Ts"/>
    <property type="match status" value="1"/>
</dbReference>
<organism evidence="4 5">
    <name type="scientific">Mycoplasmopsis edwardii</name>
    <dbReference type="NCBI Taxonomy" id="53558"/>
    <lineage>
        <taxon>Bacteria</taxon>
        <taxon>Bacillati</taxon>
        <taxon>Mycoplasmatota</taxon>
        <taxon>Mycoplasmoidales</taxon>
        <taxon>Metamycoplasmataceae</taxon>
        <taxon>Mycoplasmopsis</taxon>
    </lineage>
</organism>
<sequence length="49" mass="5487">MHVSAMNPEFALLSDIPTDRLESVKAAFEEPAGFDKKPANIQEKIKEGW</sequence>
<feature type="domain" description="Translation elongation factor EFTs/EF1B dimerisation" evidence="3">
    <location>
        <begin position="1"/>
        <end position="48"/>
    </location>
</feature>
<dbReference type="InterPro" id="IPR036402">
    <property type="entry name" value="EF-Ts_dimer_sf"/>
</dbReference>
<evidence type="ECO:0000313" key="5">
    <source>
        <dbReference type="Proteomes" id="UP000257559"/>
    </source>
</evidence>
<dbReference type="KEGG" id="medw:NCTC10132_00790"/>
<feature type="non-terminal residue" evidence="4">
    <location>
        <position position="49"/>
    </location>
</feature>
<protein>
    <submittedName>
        <fullName evidence="4">Elongation factor Ts</fullName>
    </submittedName>
</protein>
<evidence type="ECO:0000256" key="2">
    <source>
        <dbReference type="ARBA" id="ARBA00022917"/>
    </source>
</evidence>
<dbReference type="AlphaFoldDB" id="A0A3B0PRZ5"/>
<evidence type="ECO:0000313" key="4">
    <source>
        <dbReference type="EMBL" id="SYV97425.1"/>
    </source>
</evidence>
<keyword evidence="2" id="KW-0648">Protein biosynthesis</keyword>
<keyword evidence="1 4" id="KW-0251">Elongation factor</keyword>
<proteinExistence type="inferred from homology"/>
<evidence type="ECO:0000256" key="1">
    <source>
        <dbReference type="ARBA" id="ARBA00022768"/>
    </source>
</evidence>
<dbReference type="Proteomes" id="UP000257559">
    <property type="component" value="Chromosome"/>
</dbReference>
<dbReference type="SUPFAM" id="SSF54713">
    <property type="entry name" value="Elongation factor Ts (EF-Ts), dimerisation domain"/>
    <property type="match status" value="1"/>
</dbReference>
<dbReference type="EMBL" id="LS991951">
    <property type="protein sequence ID" value="SYV97425.1"/>
    <property type="molecule type" value="Genomic_DNA"/>
</dbReference>